<comment type="caution">
    <text evidence="1">The sequence shown here is derived from an EMBL/GenBank/DDBJ whole genome shotgun (WGS) entry which is preliminary data.</text>
</comment>
<sequence length="68" mass="7103">MPHSGCNKVALAARLPSAASLTSSMQDIPENGNAMYGVLAARLCATADQRNRRRRGASHGVIDAAVQP</sequence>
<proteinExistence type="predicted"/>
<reference evidence="1 2" key="1">
    <citation type="submission" date="2023-10" db="EMBL/GenBank/DDBJ databases">
        <authorList>
            <person name="Maclean D."/>
            <person name="Macfadyen A."/>
        </authorList>
    </citation>
    <scope>NUCLEOTIDE SEQUENCE [LARGE SCALE GENOMIC DNA]</scope>
</reference>
<evidence type="ECO:0000313" key="2">
    <source>
        <dbReference type="Proteomes" id="UP001314263"/>
    </source>
</evidence>
<organism evidence="1 2">
    <name type="scientific">Coccomyxa viridis</name>
    <dbReference type="NCBI Taxonomy" id="1274662"/>
    <lineage>
        <taxon>Eukaryota</taxon>
        <taxon>Viridiplantae</taxon>
        <taxon>Chlorophyta</taxon>
        <taxon>core chlorophytes</taxon>
        <taxon>Trebouxiophyceae</taxon>
        <taxon>Trebouxiophyceae incertae sedis</taxon>
        <taxon>Coccomyxaceae</taxon>
        <taxon>Coccomyxa</taxon>
    </lineage>
</organism>
<protein>
    <submittedName>
        <fullName evidence="1">Uncharacterized protein</fullName>
    </submittedName>
</protein>
<accession>A0AAV1IC28</accession>
<evidence type="ECO:0000313" key="1">
    <source>
        <dbReference type="EMBL" id="CAK0784267.1"/>
    </source>
</evidence>
<dbReference type="AlphaFoldDB" id="A0AAV1IC28"/>
<keyword evidence="2" id="KW-1185">Reference proteome</keyword>
<name>A0AAV1IC28_9CHLO</name>
<dbReference type="EMBL" id="CAUYUE010000010">
    <property type="protein sequence ID" value="CAK0784267.1"/>
    <property type="molecule type" value="Genomic_DNA"/>
</dbReference>
<dbReference type="Proteomes" id="UP001314263">
    <property type="component" value="Unassembled WGS sequence"/>
</dbReference>
<gene>
    <name evidence="1" type="ORF">CVIRNUC_007471</name>
</gene>